<organism evidence="3 4">
    <name type="scientific">Curvularia kusanoi</name>
    <name type="common">Cochliobolus kusanoi</name>
    <dbReference type="NCBI Taxonomy" id="90978"/>
    <lineage>
        <taxon>Eukaryota</taxon>
        <taxon>Fungi</taxon>
        <taxon>Dikarya</taxon>
        <taxon>Ascomycota</taxon>
        <taxon>Pezizomycotina</taxon>
        <taxon>Dothideomycetes</taxon>
        <taxon>Pleosporomycetidae</taxon>
        <taxon>Pleosporales</taxon>
        <taxon>Pleosporineae</taxon>
        <taxon>Pleosporaceae</taxon>
        <taxon>Curvularia</taxon>
    </lineage>
</organism>
<dbReference type="GO" id="GO:0016491">
    <property type="term" value="F:oxidoreductase activity"/>
    <property type="evidence" value="ECO:0007669"/>
    <property type="project" value="UniProtKB-KW"/>
</dbReference>
<evidence type="ECO:0008006" key="5">
    <source>
        <dbReference type="Google" id="ProtNLM"/>
    </source>
</evidence>
<dbReference type="AlphaFoldDB" id="A0A9P4T365"/>
<keyword evidence="2" id="KW-0560">Oxidoreductase</keyword>
<proteinExistence type="inferred from homology"/>
<comment type="similarity">
    <text evidence="1">Belongs to the short-chain dehydrogenases/reductases (SDR) family.</text>
</comment>
<keyword evidence="4" id="KW-1185">Reference proteome</keyword>
<accession>A0A9P4T365</accession>
<dbReference type="OrthoDB" id="1933717at2759"/>
<dbReference type="CDD" id="cd05233">
    <property type="entry name" value="SDR_c"/>
    <property type="match status" value="1"/>
</dbReference>
<dbReference type="InterPro" id="IPR036291">
    <property type="entry name" value="NAD(P)-bd_dom_sf"/>
</dbReference>
<name>A0A9P4T365_CURKU</name>
<dbReference type="SUPFAM" id="SSF51735">
    <property type="entry name" value="NAD(P)-binding Rossmann-fold domains"/>
    <property type="match status" value="1"/>
</dbReference>
<dbReference type="Proteomes" id="UP000801428">
    <property type="component" value="Unassembled WGS sequence"/>
</dbReference>
<dbReference type="EMBL" id="SWKU01000051">
    <property type="protein sequence ID" value="KAF2993512.1"/>
    <property type="molecule type" value="Genomic_DNA"/>
</dbReference>
<evidence type="ECO:0000256" key="2">
    <source>
        <dbReference type="ARBA" id="ARBA00023002"/>
    </source>
</evidence>
<dbReference type="InterPro" id="IPR002347">
    <property type="entry name" value="SDR_fam"/>
</dbReference>
<evidence type="ECO:0000313" key="4">
    <source>
        <dbReference type="Proteomes" id="UP000801428"/>
    </source>
</evidence>
<dbReference type="Gene3D" id="3.40.50.720">
    <property type="entry name" value="NAD(P)-binding Rossmann-like Domain"/>
    <property type="match status" value="1"/>
</dbReference>
<reference evidence="3" key="1">
    <citation type="submission" date="2019-04" db="EMBL/GenBank/DDBJ databases">
        <title>Sequencing of skin fungus with MAO and IRED activity.</title>
        <authorList>
            <person name="Marsaioli A.J."/>
            <person name="Bonatto J.M.C."/>
            <person name="Reis Junior O."/>
        </authorList>
    </citation>
    <scope>NUCLEOTIDE SEQUENCE</scope>
    <source>
        <strain evidence="3">30M1</strain>
    </source>
</reference>
<protein>
    <recommendedName>
        <fullName evidence="5">NAD(P)-binding protein</fullName>
    </recommendedName>
</protein>
<comment type="caution">
    <text evidence="3">The sequence shown here is derived from an EMBL/GenBank/DDBJ whole genome shotgun (WGS) entry which is preliminary data.</text>
</comment>
<gene>
    <name evidence="3" type="ORF">E8E13_001204</name>
</gene>
<dbReference type="PANTHER" id="PTHR42901">
    <property type="entry name" value="ALCOHOL DEHYDROGENASE"/>
    <property type="match status" value="1"/>
</dbReference>
<sequence>MSLDALKNTLKEVRQTNVTKTVHGRPYDAISPTRSELNQDGKTVLITGGGTGVGLAIARAFVQASASIVIIIGRRTDVLETAREELQAEAKACGTATSIIVKTCDISKRTDVDAIWKYFEEKQMTIDVFIANAAVFQEAGTMVSMGTGKIWEMMEVNVKAPMEFAEKFVNQSGEKQKFIVNVTTGNIHGTHHPVVSTFPAYTLTKMAGTLYFQFLAQELVSNRVQILSFHPGLIFNPYWETVGLGRELFDDERLAGQFALWSATKEAAFLNGRTVWSTWDVEELARGDIRKKIDEDFYFLRGTIAGVELGMMP</sequence>
<evidence type="ECO:0000256" key="1">
    <source>
        <dbReference type="ARBA" id="ARBA00006484"/>
    </source>
</evidence>
<dbReference type="PRINTS" id="PR00081">
    <property type="entry name" value="GDHRDH"/>
</dbReference>
<evidence type="ECO:0000313" key="3">
    <source>
        <dbReference type="EMBL" id="KAF2993512.1"/>
    </source>
</evidence>
<dbReference type="Pfam" id="PF00106">
    <property type="entry name" value="adh_short"/>
    <property type="match status" value="1"/>
</dbReference>
<dbReference type="PANTHER" id="PTHR42901:SF1">
    <property type="entry name" value="ALCOHOL DEHYDROGENASE"/>
    <property type="match status" value="1"/>
</dbReference>